<accession>A0AA88AV93</accession>
<gene>
    <name evidence="3" type="ORF">TIFTF001_018185</name>
</gene>
<proteinExistence type="predicted"/>
<comment type="caution">
    <text evidence="3">The sequence shown here is derived from an EMBL/GenBank/DDBJ whole genome shotgun (WGS) entry which is preliminary data.</text>
</comment>
<name>A0AA88AV93_FICCA</name>
<protein>
    <recommendedName>
        <fullName evidence="2">CRIB domain-containing protein</fullName>
    </recommendedName>
</protein>
<evidence type="ECO:0000313" key="4">
    <source>
        <dbReference type="Proteomes" id="UP001187192"/>
    </source>
</evidence>
<dbReference type="PANTHER" id="PTHR46325:SF39">
    <property type="entry name" value="CRIB DOMAIN-CONTAINING PROTEIN RIC8"/>
    <property type="match status" value="1"/>
</dbReference>
<keyword evidence="4" id="KW-1185">Reference proteome</keyword>
<evidence type="ECO:0000259" key="2">
    <source>
        <dbReference type="PROSITE" id="PS50108"/>
    </source>
</evidence>
<feature type="compositionally biased region" description="Polar residues" evidence="1">
    <location>
        <begin position="149"/>
        <end position="161"/>
    </location>
</feature>
<evidence type="ECO:0000256" key="1">
    <source>
        <dbReference type="SAM" id="MobiDB-lite"/>
    </source>
</evidence>
<dbReference type="Pfam" id="PF00786">
    <property type="entry name" value="PBD"/>
    <property type="match status" value="1"/>
</dbReference>
<dbReference type="PANTHER" id="PTHR46325">
    <property type="entry name" value="CRIB DOMAIN-CONTAINING PROTEIN RIC8"/>
    <property type="match status" value="1"/>
</dbReference>
<reference evidence="3" key="1">
    <citation type="submission" date="2023-07" db="EMBL/GenBank/DDBJ databases">
        <title>draft genome sequence of fig (Ficus carica).</title>
        <authorList>
            <person name="Takahashi T."/>
            <person name="Nishimura K."/>
        </authorList>
    </citation>
    <scope>NUCLEOTIDE SEQUENCE</scope>
</reference>
<dbReference type="PROSITE" id="PS50108">
    <property type="entry name" value="CRIB"/>
    <property type="match status" value="1"/>
</dbReference>
<feature type="domain" description="CRIB" evidence="2">
    <location>
        <begin position="25"/>
        <end position="38"/>
    </location>
</feature>
<dbReference type="CDD" id="cd00132">
    <property type="entry name" value="CRIB"/>
    <property type="match status" value="1"/>
</dbReference>
<feature type="region of interest" description="Disordered" evidence="1">
    <location>
        <begin position="45"/>
        <end position="229"/>
    </location>
</feature>
<dbReference type="EMBL" id="BTGU01000029">
    <property type="protein sequence ID" value="GMN49011.1"/>
    <property type="molecule type" value="Genomic_DNA"/>
</dbReference>
<organism evidence="3 4">
    <name type="scientific">Ficus carica</name>
    <name type="common">Common fig</name>
    <dbReference type="NCBI Taxonomy" id="3494"/>
    <lineage>
        <taxon>Eukaryota</taxon>
        <taxon>Viridiplantae</taxon>
        <taxon>Streptophyta</taxon>
        <taxon>Embryophyta</taxon>
        <taxon>Tracheophyta</taxon>
        <taxon>Spermatophyta</taxon>
        <taxon>Magnoliopsida</taxon>
        <taxon>eudicotyledons</taxon>
        <taxon>Gunneridae</taxon>
        <taxon>Pentapetalae</taxon>
        <taxon>rosids</taxon>
        <taxon>fabids</taxon>
        <taxon>Rosales</taxon>
        <taxon>Moraceae</taxon>
        <taxon>Ficeae</taxon>
        <taxon>Ficus</taxon>
    </lineage>
</organism>
<feature type="compositionally biased region" description="Polar residues" evidence="1">
    <location>
        <begin position="110"/>
        <end position="123"/>
    </location>
</feature>
<dbReference type="AlphaFoldDB" id="A0AA88AV93"/>
<evidence type="ECO:0000313" key="3">
    <source>
        <dbReference type="EMBL" id="GMN49011.1"/>
    </source>
</evidence>
<dbReference type="Proteomes" id="UP001187192">
    <property type="component" value="Unassembled WGS sequence"/>
</dbReference>
<sequence length="244" mass="26644">MKGLLKGLRYISQIFDNEKEPEMQIGYPTDVKHVAHIGWDGPSVNSPSWMNEFKSPPAPAYASAPLNLSGEAKDGPSPVKWVSQDATRRSGRVPNSPSRDLPELPKASRRQQSTSSANGATESPTREKVEKTRQRRSSRHSSREAADSPRQSCRSTDSNPGVDSPARNLPDIPKKSRRKKSKDGGGGSSRSRSKAQASPAYDQLMVPFSDPGADQESTKSKSNDLNCQNKPIFDEADKIKGLIT</sequence>
<dbReference type="SMART" id="SM00285">
    <property type="entry name" value="PBD"/>
    <property type="match status" value="1"/>
</dbReference>
<dbReference type="InterPro" id="IPR000095">
    <property type="entry name" value="CRIB_dom"/>
</dbReference>